<feature type="compositionally biased region" description="Acidic residues" evidence="1">
    <location>
        <begin position="512"/>
        <end position="522"/>
    </location>
</feature>
<keyword evidence="4" id="KW-1185">Reference proteome</keyword>
<evidence type="ECO:0000259" key="2">
    <source>
        <dbReference type="PROSITE" id="PS50106"/>
    </source>
</evidence>
<feature type="compositionally biased region" description="Low complexity" evidence="1">
    <location>
        <begin position="1502"/>
        <end position="1520"/>
    </location>
</feature>
<dbReference type="Gene3D" id="2.30.42.10">
    <property type="match status" value="1"/>
</dbReference>
<feature type="compositionally biased region" description="Basic and acidic residues" evidence="1">
    <location>
        <begin position="954"/>
        <end position="964"/>
    </location>
</feature>
<feature type="compositionally biased region" description="Basic and acidic residues" evidence="1">
    <location>
        <begin position="660"/>
        <end position="675"/>
    </location>
</feature>
<reference evidence="3 4" key="1">
    <citation type="submission" date="2024-10" db="EMBL/GenBank/DDBJ databases">
        <title>Updated reference genomes for cyclostephanoid diatoms.</title>
        <authorList>
            <person name="Roberts W.R."/>
            <person name="Alverson A.J."/>
        </authorList>
    </citation>
    <scope>NUCLEOTIDE SEQUENCE [LARGE SCALE GENOMIC DNA]</scope>
    <source>
        <strain evidence="3 4">AJA232-27</strain>
    </source>
</reference>
<feature type="compositionally biased region" description="Low complexity" evidence="1">
    <location>
        <begin position="1044"/>
        <end position="1060"/>
    </location>
</feature>
<dbReference type="InterPro" id="IPR001478">
    <property type="entry name" value="PDZ"/>
</dbReference>
<organism evidence="3 4">
    <name type="scientific">Discostella pseudostelligera</name>
    <dbReference type="NCBI Taxonomy" id="259834"/>
    <lineage>
        <taxon>Eukaryota</taxon>
        <taxon>Sar</taxon>
        <taxon>Stramenopiles</taxon>
        <taxon>Ochrophyta</taxon>
        <taxon>Bacillariophyta</taxon>
        <taxon>Coscinodiscophyceae</taxon>
        <taxon>Thalassiosirophycidae</taxon>
        <taxon>Stephanodiscales</taxon>
        <taxon>Stephanodiscaceae</taxon>
        <taxon>Discostella</taxon>
    </lineage>
</organism>
<feature type="compositionally biased region" description="Polar residues" evidence="1">
    <location>
        <begin position="1152"/>
        <end position="1169"/>
    </location>
</feature>
<proteinExistence type="predicted"/>
<protein>
    <recommendedName>
        <fullName evidence="2">PDZ domain-containing protein</fullName>
    </recommendedName>
</protein>
<feature type="compositionally biased region" description="Basic residues" evidence="1">
    <location>
        <begin position="596"/>
        <end position="605"/>
    </location>
</feature>
<feature type="region of interest" description="Disordered" evidence="1">
    <location>
        <begin position="442"/>
        <end position="473"/>
    </location>
</feature>
<dbReference type="Pfam" id="PF17820">
    <property type="entry name" value="PDZ_6"/>
    <property type="match status" value="1"/>
</dbReference>
<feature type="compositionally biased region" description="Basic residues" evidence="1">
    <location>
        <begin position="462"/>
        <end position="473"/>
    </location>
</feature>
<feature type="compositionally biased region" description="Basic and acidic residues" evidence="1">
    <location>
        <begin position="1061"/>
        <end position="1073"/>
    </location>
</feature>
<dbReference type="Proteomes" id="UP001530293">
    <property type="component" value="Unassembled WGS sequence"/>
</dbReference>
<feature type="region of interest" description="Disordered" evidence="1">
    <location>
        <begin position="1442"/>
        <end position="1539"/>
    </location>
</feature>
<feature type="compositionally biased region" description="Low complexity" evidence="1">
    <location>
        <begin position="140"/>
        <end position="149"/>
    </location>
</feature>
<feature type="region of interest" description="Disordered" evidence="1">
    <location>
        <begin position="511"/>
        <end position="544"/>
    </location>
</feature>
<gene>
    <name evidence="3" type="ORF">ACHAWU_000971</name>
</gene>
<dbReference type="SMART" id="SM00228">
    <property type="entry name" value="PDZ"/>
    <property type="match status" value="1"/>
</dbReference>
<feature type="compositionally biased region" description="Low complexity" evidence="1">
    <location>
        <begin position="1018"/>
        <end position="1030"/>
    </location>
</feature>
<feature type="region of interest" description="Disordered" evidence="1">
    <location>
        <begin position="242"/>
        <end position="270"/>
    </location>
</feature>
<evidence type="ECO:0000313" key="4">
    <source>
        <dbReference type="Proteomes" id="UP001530293"/>
    </source>
</evidence>
<feature type="compositionally biased region" description="Polar residues" evidence="1">
    <location>
        <begin position="98"/>
        <end position="109"/>
    </location>
</feature>
<feature type="region of interest" description="Disordered" evidence="1">
    <location>
        <begin position="811"/>
        <end position="845"/>
    </location>
</feature>
<accession>A0ABD3MJ93</accession>
<feature type="region of interest" description="Disordered" evidence="1">
    <location>
        <begin position="192"/>
        <end position="226"/>
    </location>
</feature>
<feature type="region of interest" description="Disordered" evidence="1">
    <location>
        <begin position="140"/>
        <end position="166"/>
    </location>
</feature>
<feature type="compositionally biased region" description="Basic residues" evidence="1">
    <location>
        <begin position="1523"/>
        <end position="1539"/>
    </location>
</feature>
<feature type="region of interest" description="Disordered" evidence="1">
    <location>
        <begin position="1"/>
        <end position="118"/>
    </location>
</feature>
<evidence type="ECO:0000313" key="3">
    <source>
        <dbReference type="EMBL" id="KAL3762824.1"/>
    </source>
</evidence>
<feature type="compositionally biased region" description="Polar residues" evidence="1">
    <location>
        <begin position="929"/>
        <end position="938"/>
    </location>
</feature>
<comment type="caution">
    <text evidence="3">The sequence shown here is derived from an EMBL/GenBank/DDBJ whole genome shotgun (WGS) entry which is preliminary data.</text>
</comment>
<dbReference type="EMBL" id="JALLBG020000130">
    <property type="protein sequence ID" value="KAL3762824.1"/>
    <property type="molecule type" value="Genomic_DNA"/>
</dbReference>
<dbReference type="InterPro" id="IPR041489">
    <property type="entry name" value="PDZ_6"/>
</dbReference>
<feature type="region of interest" description="Disordered" evidence="1">
    <location>
        <begin position="578"/>
        <end position="684"/>
    </location>
</feature>
<dbReference type="PROSITE" id="PS50106">
    <property type="entry name" value="PDZ"/>
    <property type="match status" value="1"/>
</dbReference>
<feature type="compositionally biased region" description="Basic and acidic residues" evidence="1">
    <location>
        <begin position="757"/>
        <end position="781"/>
    </location>
</feature>
<feature type="domain" description="PDZ" evidence="2">
    <location>
        <begin position="1341"/>
        <end position="1421"/>
    </location>
</feature>
<feature type="compositionally biased region" description="Basic residues" evidence="1">
    <location>
        <begin position="198"/>
        <end position="208"/>
    </location>
</feature>
<feature type="compositionally biased region" description="Polar residues" evidence="1">
    <location>
        <begin position="970"/>
        <end position="982"/>
    </location>
</feature>
<evidence type="ECO:0000256" key="1">
    <source>
        <dbReference type="SAM" id="MobiDB-lite"/>
    </source>
</evidence>
<dbReference type="SUPFAM" id="SSF50156">
    <property type="entry name" value="PDZ domain-like"/>
    <property type="match status" value="1"/>
</dbReference>
<feature type="region of interest" description="Disordered" evidence="1">
    <location>
        <begin position="1108"/>
        <end position="1172"/>
    </location>
</feature>
<dbReference type="InterPro" id="IPR036034">
    <property type="entry name" value="PDZ_sf"/>
</dbReference>
<feature type="region of interest" description="Disordered" evidence="1">
    <location>
        <begin position="739"/>
        <end position="782"/>
    </location>
</feature>
<feature type="region of interest" description="Disordered" evidence="1">
    <location>
        <begin position="867"/>
        <end position="1075"/>
    </location>
</feature>
<sequence>MSLVASAHMRLKNKKTSSSSTTDANAAGPSPSSSPRKGKSPTSPSPASPSSYPSPHHINTSNNNGDDRDDEHHHQQWSPVIVGGGGGSYTNHHRHLNESSPRGASTTNGAGVPFHGNGGGVAEYDTDSMNSQQWMMMQMQQHSQQQNMHAPSPPPPPPRHIRHPSPIPVHQQLFQQPHQHFDTATQQKNVTNYLSPRHPGRAPNRPRRGHDSFIDSPPKKGNKTVLEGSRRNKEDQMQMQMQFQGHNSQHHHHQQQQQQQQQQFRPESAFDPFAPSPLTVPNITTSNSNTTTVTNISGHINYKNSNGVHPSYYPNAGAASSSYFQNQPHPPTLQPSGNEIKIPVPRNMHNENNSQIIPMIANQNDFEYHTDDDDVAAQVDNEGMVRKGDNVEADDANSNPMSMMMMMMDKEDQTIDTERALHGTPVKKKKKDLLANNHNQYHRHHQDQQLDPTLLPPAMPKGSKKHHKGGRKKSKVIIDNVDEFAHHQQQHHLHQQQNHHYSEGSRDVVVVGDDEGSDVGVGEEERIENKSAPPPPTTTTTTFDAGGMLDIAAHAHKLASDGILLDSVTELNPAAAAAAAAGTDNEKDDDTDSRRRYISPRRIGKSKSYDSQDSKPGNNNSNNNLRNDHAKNTNTIHSVSRKLRDDNDDNNEGKGSSIYTRREREQFVRTSKSWDDDGASEQRWSIGSGSVENFARGGGTWGDASFSCVNGTGGSRVGDSRTTTNNVWDNNFDFNSNFDKKSTSASGGANRRQRGSLLRESKSWDDDGTSDQRKIGSDEGIARWGTWGEDNASLFVGSSAGAADTADHLGVLGGDKDAGERSIPSSDMDNLTDRERNSENSLSANFNTLEEWDKAEAQWRETISAVGGRGGAAMPSLVPQSSEQKIDHSSPQKNTSKKHPWSSDEQSMVFEGLDSRSSISHDLGDQSAGVGNSNSVLSTEEGDDDDDSIFAFGKTDHAQSKKMQEIPVTTKPTQAEQHQLDSPPSVHNPADIFYKIKSGLKQADKTKNRARGIHGNESDSSNDQSDMNSSARDAEEENALARAVKSSLVSESSTVQTSSTFHDEMSKKDDKKSQRIKFATDSQNTVHTYWAESEEDLSEIDKFDDINVEDRDRPVGNKKTIQSTSIRSGKIAESNKTMPFRQPENDQEGSDNDTYGDSTIEDSITYKSGQSDDLRKEELDNLDLTILDHVDNAVSAVAATLGGFFGVGVGLAQKQPAHSDIHMDSGASVADNRMSVVTEDDTTTYDTDTYGESTAFTTLNTGTRTDGSEYDWLDYMRSYIFPKDVDGDTTVVSGDSKDDESTFPEDEDSYMFQQALAAARAIHHVQGVEYDETQDINVLTDIKFLVVTVALPLGLLFQEHEIGVWVSQAIPGGNGAEKGVQHGDQLAAVNGNSSVHTTLDEVASKISSTPQNKPVELTFLRYVGPLRPVPGSIIQQGFEVTDKVTDKSVSPPRKSMPGLFLKKKRSGDIEPPKPSAVQKSGSPSSKMAMKGASLAAPPPLSSPSRTNSAAAAAVPSSPVSKQPNKKKLSIGKLLFKRKT</sequence>
<name>A0ABD3MJ93_9STRA</name>
<feature type="compositionally biased region" description="Low complexity" evidence="1">
    <location>
        <begin position="16"/>
        <end position="35"/>
    </location>
</feature>